<gene>
    <name evidence="2" type="ORF">PVK06_011403</name>
</gene>
<protein>
    <recommendedName>
        <fullName evidence="1">Aminotransferase-like plant mobile domain-containing protein</fullName>
    </recommendedName>
</protein>
<name>A0ABR0Q8M7_GOSAR</name>
<dbReference type="EMBL" id="JARKNE010000004">
    <property type="protein sequence ID" value="KAK5835705.1"/>
    <property type="molecule type" value="Genomic_DNA"/>
</dbReference>
<dbReference type="PANTHER" id="PTHR46033">
    <property type="entry name" value="PROTEIN MAIN-LIKE 2"/>
    <property type="match status" value="1"/>
</dbReference>
<feature type="domain" description="Aminotransferase-like plant mobile" evidence="1">
    <location>
        <begin position="48"/>
        <end position="172"/>
    </location>
</feature>
<sequence>MSSGANTDHTSSMIDETDGYRVLRLRCHFPKYEPDKRIMSYLRLADFRDVALIHRFDLRPNLLSALVERWCTETHTFMMPCRECTITLEDVAMQLGLRVDGAVVTGRSKVLEPSVVCHRLLGRSPRDGEQNFTSLTLAWLRANFKQLSSTATEQEVMYAARAYIMQLIGEFLWMPYSAVNIATLIPQRVHAEARMWSINTPVLNFSTVEWYNGDRVM</sequence>
<evidence type="ECO:0000259" key="1">
    <source>
        <dbReference type="Pfam" id="PF10536"/>
    </source>
</evidence>
<dbReference type="Proteomes" id="UP001358586">
    <property type="component" value="Chromosome 4"/>
</dbReference>
<evidence type="ECO:0000313" key="2">
    <source>
        <dbReference type="EMBL" id="KAK5835705.1"/>
    </source>
</evidence>
<dbReference type="PANTHER" id="PTHR46033:SF8">
    <property type="entry name" value="PROTEIN MAINTENANCE OF MERISTEMS-LIKE"/>
    <property type="match status" value="1"/>
</dbReference>
<dbReference type="Pfam" id="PF10536">
    <property type="entry name" value="PMD"/>
    <property type="match status" value="1"/>
</dbReference>
<reference evidence="2 3" key="1">
    <citation type="submission" date="2023-03" db="EMBL/GenBank/DDBJ databases">
        <title>WGS of Gossypium arboreum.</title>
        <authorList>
            <person name="Yu D."/>
        </authorList>
    </citation>
    <scope>NUCLEOTIDE SEQUENCE [LARGE SCALE GENOMIC DNA]</scope>
    <source>
        <tissue evidence="2">Leaf</tissue>
    </source>
</reference>
<evidence type="ECO:0000313" key="3">
    <source>
        <dbReference type="Proteomes" id="UP001358586"/>
    </source>
</evidence>
<accession>A0ABR0Q8M7</accession>
<organism evidence="2 3">
    <name type="scientific">Gossypium arboreum</name>
    <name type="common">Tree cotton</name>
    <name type="synonym">Gossypium nanking</name>
    <dbReference type="NCBI Taxonomy" id="29729"/>
    <lineage>
        <taxon>Eukaryota</taxon>
        <taxon>Viridiplantae</taxon>
        <taxon>Streptophyta</taxon>
        <taxon>Embryophyta</taxon>
        <taxon>Tracheophyta</taxon>
        <taxon>Spermatophyta</taxon>
        <taxon>Magnoliopsida</taxon>
        <taxon>eudicotyledons</taxon>
        <taxon>Gunneridae</taxon>
        <taxon>Pentapetalae</taxon>
        <taxon>rosids</taxon>
        <taxon>malvids</taxon>
        <taxon>Malvales</taxon>
        <taxon>Malvaceae</taxon>
        <taxon>Malvoideae</taxon>
        <taxon>Gossypium</taxon>
    </lineage>
</organism>
<keyword evidence="3" id="KW-1185">Reference proteome</keyword>
<comment type="caution">
    <text evidence="2">The sequence shown here is derived from an EMBL/GenBank/DDBJ whole genome shotgun (WGS) entry which is preliminary data.</text>
</comment>
<proteinExistence type="predicted"/>
<dbReference type="InterPro" id="IPR019557">
    <property type="entry name" value="AminoTfrase-like_pln_mobile"/>
</dbReference>
<dbReference type="InterPro" id="IPR044824">
    <property type="entry name" value="MAIN-like"/>
</dbReference>